<comment type="subcellular location">
    <subcellularLocation>
        <location evidence="1">Secreted</location>
    </subcellularLocation>
</comment>
<comment type="caution">
    <text evidence="4">The sequence shown here is derived from an EMBL/GenBank/DDBJ whole genome shotgun (WGS) entry which is preliminary data.</text>
</comment>
<protein>
    <recommendedName>
        <fullName evidence="6">Avidin</fullName>
    </recommendedName>
</protein>
<evidence type="ECO:0000313" key="4">
    <source>
        <dbReference type="EMBL" id="MBO2010906.1"/>
    </source>
</evidence>
<evidence type="ECO:0000313" key="5">
    <source>
        <dbReference type="Proteomes" id="UP000664369"/>
    </source>
</evidence>
<name>A0ABS3QI34_9BACT</name>
<dbReference type="InterPro" id="IPR036896">
    <property type="entry name" value="Avidin-like_sf"/>
</dbReference>
<evidence type="ECO:0000256" key="2">
    <source>
        <dbReference type="ARBA" id="ARBA00022525"/>
    </source>
</evidence>
<keyword evidence="2" id="KW-0964">Secreted</keyword>
<dbReference type="PANTHER" id="PTHR34399:SF3">
    <property type="entry name" value="AVID PROTEIN-RELATED"/>
    <property type="match status" value="1"/>
</dbReference>
<keyword evidence="5" id="KW-1185">Reference proteome</keyword>
<evidence type="ECO:0008006" key="6">
    <source>
        <dbReference type="Google" id="ProtNLM"/>
    </source>
</evidence>
<dbReference type="Gene3D" id="2.40.128.30">
    <property type="entry name" value="Avidin-like"/>
    <property type="match status" value="1"/>
</dbReference>
<accession>A0ABS3QI34</accession>
<sequence>MEKILTKLGVSNARQAADAIGANSWVNELGSILTFQVNGQQVTGSYTTAVGHPQPGPSPLVGFVNGTLITFTVDFGSSLATWAGQLQLEGPQQGQITTLWHLMSQGADESTWQDTYAGADTFQRLV</sequence>
<keyword evidence="3" id="KW-0732">Signal</keyword>
<organism evidence="4 5">
    <name type="scientific">Hymenobacter negativus</name>
    <dbReference type="NCBI Taxonomy" id="2795026"/>
    <lineage>
        <taxon>Bacteria</taxon>
        <taxon>Pseudomonadati</taxon>
        <taxon>Bacteroidota</taxon>
        <taxon>Cytophagia</taxon>
        <taxon>Cytophagales</taxon>
        <taxon>Hymenobacteraceae</taxon>
        <taxon>Hymenobacter</taxon>
    </lineage>
</organism>
<evidence type="ECO:0000256" key="3">
    <source>
        <dbReference type="ARBA" id="ARBA00022729"/>
    </source>
</evidence>
<dbReference type="PANTHER" id="PTHR34399">
    <property type="entry name" value="AVIDIN-RELATED"/>
    <property type="match status" value="1"/>
</dbReference>
<dbReference type="PROSITE" id="PS51326">
    <property type="entry name" value="AVIDIN_2"/>
    <property type="match status" value="1"/>
</dbReference>
<dbReference type="Proteomes" id="UP000664369">
    <property type="component" value="Unassembled WGS sequence"/>
</dbReference>
<dbReference type="InterPro" id="IPR005468">
    <property type="entry name" value="Avidin/str"/>
</dbReference>
<gene>
    <name evidence="4" type="ORF">J4E00_17735</name>
</gene>
<dbReference type="RefSeq" id="WP_208176594.1">
    <property type="nucleotide sequence ID" value="NZ_JAGETZ010000008.1"/>
</dbReference>
<dbReference type="Pfam" id="PF01382">
    <property type="entry name" value="Avidin"/>
    <property type="match status" value="1"/>
</dbReference>
<dbReference type="EMBL" id="JAGETZ010000008">
    <property type="protein sequence ID" value="MBO2010906.1"/>
    <property type="molecule type" value="Genomic_DNA"/>
</dbReference>
<reference evidence="4 5" key="1">
    <citation type="submission" date="2021-03" db="EMBL/GenBank/DDBJ databases">
        <authorList>
            <person name="Kim M.K."/>
        </authorList>
    </citation>
    <scope>NUCLEOTIDE SEQUENCE [LARGE SCALE GENOMIC DNA]</scope>
    <source>
        <strain evidence="4 5">BT442</strain>
    </source>
</reference>
<proteinExistence type="predicted"/>
<dbReference type="SUPFAM" id="SSF50876">
    <property type="entry name" value="Avidin/streptavidin"/>
    <property type="match status" value="1"/>
</dbReference>
<evidence type="ECO:0000256" key="1">
    <source>
        <dbReference type="ARBA" id="ARBA00004613"/>
    </source>
</evidence>
<dbReference type="InterPro" id="IPR051764">
    <property type="entry name" value="Avidin/Streptavidin-rel"/>
</dbReference>